<proteinExistence type="predicted"/>
<reference evidence="1 2" key="1">
    <citation type="submission" date="2018-09" db="EMBL/GenBank/DDBJ databases">
        <title>Discovery and Ecogenomic Context for Candidatus Cryosericales, a Global Caldiserica Order Active in Thawing Permafrost.</title>
        <authorList>
            <person name="Martinez M.A."/>
            <person name="Woodcroft B.J."/>
            <person name="Ignacio Espinoza J.C."/>
            <person name="Zayed A."/>
            <person name="Singleton C.M."/>
            <person name="Boyd J."/>
            <person name="Li Y.-F."/>
            <person name="Purvine S."/>
            <person name="Maughan H."/>
            <person name="Hodgkins S.B."/>
            <person name="Anderson D."/>
            <person name="Sederholm M."/>
            <person name="Temperton B."/>
            <person name="Saleska S.R."/>
            <person name="Tyson G.W."/>
            <person name="Rich V.I."/>
        </authorList>
    </citation>
    <scope>NUCLEOTIDE SEQUENCE [LARGE SCALE GENOMIC DNA]</scope>
    <source>
        <strain evidence="1 2">SMC7</strain>
    </source>
</reference>
<keyword evidence="2" id="KW-1185">Reference proteome</keyword>
<dbReference type="EMBL" id="QXIS01000032">
    <property type="protein sequence ID" value="RIE05811.1"/>
    <property type="molecule type" value="Genomic_DNA"/>
</dbReference>
<evidence type="ECO:0000313" key="1">
    <source>
        <dbReference type="EMBL" id="RIE05811.1"/>
    </source>
</evidence>
<dbReference type="Proteomes" id="UP000266328">
    <property type="component" value="Unassembled WGS sequence"/>
</dbReference>
<dbReference type="RefSeq" id="WP_119089306.1">
    <property type="nucleotide sequence ID" value="NZ_QXIS01000032.1"/>
</dbReference>
<protein>
    <recommendedName>
        <fullName evidence="3">DUF2325 domain-containing protein</fullName>
    </recommendedName>
</protein>
<evidence type="ECO:0000313" key="2">
    <source>
        <dbReference type="Proteomes" id="UP000266328"/>
    </source>
</evidence>
<sequence length="471" mass="51429">MDEKEKAQLAQALKGQLAGGQRPGSIIPSVRPAIQPDLTPFAIAACAANAHLHRHIDDALRRADPTWDAQAAGSMLVRHPALVTLSMEDAAYACRLVGVSVAAHHDQRARACLGEIMRDGWRRVWQTVSAGESISLERFRAMHPREEQQEPDVELVVLAWYADVCGVPVAESPLRETLDHSLVKALHRLTLATAEIDSASRSRYDAALRYDQLWWRATGGDSGDRELATRLSAARDVLMQVAQVGQAVSPGPGDVWQAAFLLAGTDAGLDDGTAVSMLAGLFALRKVSATQSPTVYGPTPSVGAPADGEELRRARADLVIQLREVHRLTGELDRARDRLSAREAEISRLMGILSARDEPEAEVQYTVRSITERVLVAGGHETLSRNLQTWLPNSVCIATNGKEDLDPAILSTTRLVVVLTSYISHSFSGKVINEAHKRDLPVLMLEWRSAKHILQEIDRALTAQQDLPAKQ</sequence>
<evidence type="ECO:0008006" key="3">
    <source>
        <dbReference type="Google" id="ProtNLM"/>
    </source>
</evidence>
<dbReference type="OrthoDB" id="9808364at2"/>
<comment type="caution">
    <text evidence="1">The sequence shown here is derived from an EMBL/GenBank/DDBJ whole genome shotgun (WGS) entry which is preliminary data.</text>
</comment>
<gene>
    <name evidence="1" type="ORF">SMC7_05270</name>
</gene>
<accession>A0A398D2Y0</accession>
<name>A0A398D2Y0_9BACT</name>
<organism evidence="1 2">
    <name type="scientific">Candidatus Cryosericum terrychapinii</name>
    <dbReference type="NCBI Taxonomy" id="2290919"/>
    <lineage>
        <taxon>Bacteria</taxon>
        <taxon>Pseudomonadati</taxon>
        <taxon>Caldisericota/Cryosericota group</taxon>
        <taxon>Candidatus Cryosericota</taxon>
        <taxon>Candidatus Cryosericia</taxon>
        <taxon>Candidatus Cryosericales</taxon>
        <taxon>Candidatus Cryosericaceae</taxon>
        <taxon>Candidatus Cryosericum</taxon>
    </lineage>
</organism>
<dbReference type="AlphaFoldDB" id="A0A398D2Y0"/>